<organism evidence="3 4">
    <name type="scientific">Pseudoflavonifractor capillosus ATCC 29799</name>
    <dbReference type="NCBI Taxonomy" id="411467"/>
    <lineage>
        <taxon>Bacteria</taxon>
        <taxon>Bacillati</taxon>
        <taxon>Bacillota</taxon>
        <taxon>Clostridia</taxon>
        <taxon>Eubacteriales</taxon>
        <taxon>Oscillospiraceae</taxon>
        <taxon>Pseudoflavonifractor</taxon>
    </lineage>
</organism>
<dbReference type="PROSITE" id="PS51736">
    <property type="entry name" value="RECOMBINASES_3"/>
    <property type="match status" value="1"/>
</dbReference>
<feature type="domain" description="Recombinase" evidence="2">
    <location>
        <begin position="163"/>
        <end position="299"/>
    </location>
</feature>
<dbReference type="Pfam" id="PF07508">
    <property type="entry name" value="Recombinase"/>
    <property type="match status" value="1"/>
</dbReference>
<dbReference type="AlphaFoldDB" id="A6NPY6"/>
<proteinExistence type="predicted"/>
<dbReference type="Proteomes" id="UP000003639">
    <property type="component" value="Unassembled WGS sequence"/>
</dbReference>
<dbReference type="eggNOG" id="COG1961">
    <property type="taxonomic scope" value="Bacteria"/>
</dbReference>
<name>A6NPY6_9FIRM</name>
<dbReference type="PROSITE" id="PS51737">
    <property type="entry name" value="RECOMBINASE_DNA_BIND"/>
    <property type="match status" value="1"/>
</dbReference>
<dbReference type="InterPro" id="IPR050639">
    <property type="entry name" value="SSR_resolvase"/>
</dbReference>
<dbReference type="STRING" id="411467.BACCAP_00255"/>
<evidence type="ECO:0000313" key="4">
    <source>
        <dbReference type="Proteomes" id="UP000003639"/>
    </source>
</evidence>
<dbReference type="Gene3D" id="3.40.50.1390">
    <property type="entry name" value="Resolvase, N-terminal catalytic domain"/>
    <property type="match status" value="1"/>
</dbReference>
<dbReference type="EMBL" id="AAXG02000002">
    <property type="protein sequence ID" value="EDN01911.1"/>
    <property type="molecule type" value="Genomic_DNA"/>
</dbReference>
<accession>A6NPY6</accession>
<sequence>MAEPRVGLYLRLSREDEEKGESQSISNQREYLRQYAAARGWTVAAIYTDDGYTGTSFNRPGFRQLLADVEAGKINTVLTKDLSRLGRDQIGTMYYYQIYFPQRRVRYIAVSEGIDTGAAGSGELILPFLAAANDFYTADISRKVRTALEVRKKSGRFIGAQPPIGYRKDPEEPGHLIPDPETGPIIGLLFRTFLSCGSVSGTARAMTEGGIPTPSQYKKGAQGRFPGLWSGTMVRRILTNPTYAGHLTQNRARKVGYKVEKRVTLPREAWIVVPNTHQPLVSQQVFDRTQALLAVRSYAPKAGNSHLLTGLAFCADCGSPMTYVSSRDGTCYMVCQGNRRGGCASSHCVREDAVLESIRRQLAVLAADTGAQAEPPEEHLPSREDKMVAMTRWADTAGRLYRDRMAGLLTEEEFCALLDQARRTREAAERYRTQASAACEAAWQAETLERLDRDTLTALVERVLVHREKTLELFFRFCQPEEG</sequence>
<feature type="domain" description="Resolvase/invertase-type recombinase catalytic" evidence="1">
    <location>
        <begin position="5"/>
        <end position="155"/>
    </location>
</feature>
<evidence type="ECO:0000313" key="3">
    <source>
        <dbReference type="EMBL" id="EDN01911.1"/>
    </source>
</evidence>
<dbReference type="InterPro" id="IPR025827">
    <property type="entry name" value="Zn_ribbon_recom_dom"/>
</dbReference>
<dbReference type="InterPro" id="IPR006119">
    <property type="entry name" value="Resolv_N"/>
</dbReference>
<dbReference type="SMART" id="SM00857">
    <property type="entry name" value="Resolvase"/>
    <property type="match status" value="1"/>
</dbReference>
<dbReference type="SUPFAM" id="SSF53041">
    <property type="entry name" value="Resolvase-like"/>
    <property type="match status" value="1"/>
</dbReference>
<gene>
    <name evidence="3" type="ORF">BACCAP_00255</name>
</gene>
<dbReference type="InterPro" id="IPR011109">
    <property type="entry name" value="DNA_bind_recombinase_dom"/>
</dbReference>
<dbReference type="GO" id="GO:0000150">
    <property type="term" value="F:DNA strand exchange activity"/>
    <property type="evidence" value="ECO:0007669"/>
    <property type="project" value="InterPro"/>
</dbReference>
<reference evidence="3 4" key="1">
    <citation type="submission" date="2007-04" db="EMBL/GenBank/DDBJ databases">
        <authorList>
            <person name="Fulton L."/>
            <person name="Clifton S."/>
            <person name="Fulton B."/>
            <person name="Xu J."/>
            <person name="Minx P."/>
            <person name="Pepin K.H."/>
            <person name="Johnson M."/>
            <person name="Thiruvilangam P."/>
            <person name="Bhonagiri V."/>
            <person name="Nash W.E."/>
            <person name="Mardis E.R."/>
            <person name="Wilson R.K."/>
        </authorList>
    </citation>
    <scope>NUCLEOTIDE SEQUENCE [LARGE SCALE GENOMIC DNA]</scope>
    <source>
        <strain evidence="3 4">ATCC 29799</strain>
    </source>
</reference>
<dbReference type="PANTHER" id="PTHR30461:SF23">
    <property type="entry name" value="DNA RECOMBINASE-RELATED"/>
    <property type="match status" value="1"/>
</dbReference>
<protein>
    <submittedName>
        <fullName evidence="3">Resolvase, N-terminal domain protein</fullName>
    </submittedName>
</protein>
<comment type="caution">
    <text evidence="3">The sequence shown here is derived from an EMBL/GenBank/DDBJ whole genome shotgun (WGS) entry which is preliminary data.</text>
</comment>
<dbReference type="GO" id="GO:0003677">
    <property type="term" value="F:DNA binding"/>
    <property type="evidence" value="ECO:0007669"/>
    <property type="project" value="InterPro"/>
</dbReference>
<dbReference type="InterPro" id="IPR036162">
    <property type="entry name" value="Resolvase-like_N_sf"/>
</dbReference>
<dbReference type="Gene3D" id="3.90.1750.20">
    <property type="entry name" value="Putative Large Serine Recombinase, Chain B, Domain 2"/>
    <property type="match status" value="1"/>
</dbReference>
<dbReference type="PANTHER" id="PTHR30461">
    <property type="entry name" value="DNA-INVERTASE FROM LAMBDOID PROPHAGE"/>
    <property type="match status" value="1"/>
</dbReference>
<evidence type="ECO:0000259" key="1">
    <source>
        <dbReference type="PROSITE" id="PS51736"/>
    </source>
</evidence>
<dbReference type="InterPro" id="IPR038109">
    <property type="entry name" value="DNA_bind_recomb_sf"/>
</dbReference>
<dbReference type="Pfam" id="PF00239">
    <property type="entry name" value="Resolvase"/>
    <property type="match status" value="1"/>
</dbReference>
<dbReference type="Pfam" id="PF13408">
    <property type="entry name" value="Zn_ribbon_recom"/>
    <property type="match status" value="1"/>
</dbReference>
<keyword evidence="4" id="KW-1185">Reference proteome</keyword>
<evidence type="ECO:0000259" key="2">
    <source>
        <dbReference type="PROSITE" id="PS51737"/>
    </source>
</evidence>
<dbReference type="RefSeq" id="WP_006570817.1">
    <property type="nucleotide sequence ID" value="NZ_AAXG02000002.1"/>
</dbReference>
<reference evidence="3 4" key="2">
    <citation type="submission" date="2007-06" db="EMBL/GenBank/DDBJ databases">
        <title>Draft genome sequence of Pseudoflavonifractor capillosus ATCC 29799.</title>
        <authorList>
            <person name="Sudarsanam P."/>
            <person name="Ley R."/>
            <person name="Guruge J."/>
            <person name="Turnbaugh P.J."/>
            <person name="Mahowald M."/>
            <person name="Liep D."/>
            <person name="Gordon J."/>
        </authorList>
    </citation>
    <scope>NUCLEOTIDE SEQUENCE [LARGE SCALE GENOMIC DNA]</scope>
    <source>
        <strain evidence="3 4">ATCC 29799</strain>
    </source>
</reference>